<evidence type="ECO:0000313" key="3">
    <source>
        <dbReference type="EMBL" id="SJN34198.1"/>
    </source>
</evidence>
<keyword evidence="4" id="KW-1185">Reference proteome</keyword>
<dbReference type="NCBIfam" id="TIGR02675">
    <property type="entry name" value="tape_meas_nterm"/>
    <property type="match status" value="1"/>
</dbReference>
<feature type="domain" description="Tape measure protein N-terminal" evidence="2">
    <location>
        <begin position="69"/>
        <end position="253"/>
    </location>
</feature>
<evidence type="ECO:0000256" key="1">
    <source>
        <dbReference type="SAM" id="Coils"/>
    </source>
</evidence>
<accession>A0A1R4JQC2</accession>
<dbReference type="Proteomes" id="UP000196778">
    <property type="component" value="Unassembled WGS sequence"/>
</dbReference>
<gene>
    <name evidence="3" type="ORF">FM119_08820</name>
</gene>
<dbReference type="PANTHER" id="PTHR38812:SF2">
    <property type="entry name" value="MU-LIKE PROPHAGE FLUMU PROTEIN GP42"/>
    <property type="match status" value="1"/>
</dbReference>
<reference evidence="4" key="1">
    <citation type="submission" date="2017-02" db="EMBL/GenBank/DDBJ databases">
        <authorList>
            <person name="Dridi B."/>
        </authorList>
    </citation>
    <scope>NUCLEOTIDE SEQUENCE [LARGE SCALE GENOMIC DNA]</scope>
    <source>
        <strain evidence="4">EB411</strain>
    </source>
</reference>
<dbReference type="Pfam" id="PF20155">
    <property type="entry name" value="TMP_3"/>
    <property type="match status" value="1"/>
</dbReference>
<organism evidence="3 4">
    <name type="scientific">Mycetocola reblochoni REB411</name>
    <dbReference type="NCBI Taxonomy" id="1255698"/>
    <lineage>
        <taxon>Bacteria</taxon>
        <taxon>Bacillati</taxon>
        <taxon>Actinomycetota</taxon>
        <taxon>Actinomycetes</taxon>
        <taxon>Micrococcales</taxon>
        <taxon>Microbacteriaceae</taxon>
        <taxon>Mycetocola</taxon>
    </lineage>
</organism>
<dbReference type="RefSeq" id="WP_087137302.1">
    <property type="nucleotide sequence ID" value="NZ_FUKR01000050.1"/>
</dbReference>
<protein>
    <submittedName>
        <fullName evidence="3">Phage tail length tape-measure protein # pham13</fullName>
    </submittedName>
</protein>
<evidence type="ECO:0000313" key="4">
    <source>
        <dbReference type="Proteomes" id="UP000196778"/>
    </source>
</evidence>
<dbReference type="OrthoDB" id="2183194at2"/>
<feature type="coiled-coil region" evidence="1">
    <location>
        <begin position="1345"/>
        <end position="1372"/>
    </location>
</feature>
<evidence type="ECO:0000259" key="2">
    <source>
        <dbReference type="Pfam" id="PF20155"/>
    </source>
</evidence>
<dbReference type="EMBL" id="FUKR01000050">
    <property type="protein sequence ID" value="SJN34198.1"/>
    <property type="molecule type" value="Genomic_DNA"/>
</dbReference>
<name>A0A1R4JQC2_9MICO</name>
<dbReference type="InterPro" id="IPR053058">
    <property type="entry name" value="Mulikevirus_tape_measure"/>
</dbReference>
<keyword evidence="1" id="KW-0175">Coiled coil</keyword>
<proteinExistence type="predicted"/>
<dbReference type="InterPro" id="IPR013491">
    <property type="entry name" value="Tape_meas_N"/>
</dbReference>
<dbReference type="PANTHER" id="PTHR38812">
    <property type="entry name" value="MU-LIKE PROPHAGE FLUMU PROTEIN GP42"/>
    <property type="match status" value="1"/>
</dbReference>
<sequence length="1512" mass="156737">MAFNAGELVATIRLDGQDAVARGLDHTGQKFTATQRAADAAGRAVSGAFRGASLATGAAAATAVGLTSKIIATGTAYNALQQSSRAAMNTLMGGAKQANAQMDKLDAFAKNSPFSKATFIQAQQQLIGFGVEAKNVIPILGAVQDATAAVGGNNETISAIVDIMAKIQSSAKITAEDLNMLGGRGIDAATIIGSQMGKTGAEIRESITKGTLGADEALTALTTGMQTKFDGAAANVKNTYDGMRDRIKASTRDIGAAIAEPFVSKQGGGMAVAWGNQVADVFRAVEKQVPAVMAVVEKRGGTAFAGITKQLDAMKVSVKSFDPGRIESFLDGIGDNAPAVAGVAGAVLAMNTGFLKGIPVLRQFVPALAPIPTALAAIALASPEVRSALGDVLSSFEPLLPAAVELAGTLSGTLDAALPIVATGLEAVASVAKPVADVLAKIPGPVLLGAAAFLALSRNSGMLGAGLKTANTALQTFRDQMKVQAALGAMSGQAAAAGGAFAVAGTKVTGFGNALKGAFLSNPVGLALTGISIAAGLVVGAFTSAGEAAQKSKEQIRALQDTLTETGAVTESTAEQISTNLQEKFDAISGEQVEKVLKDLGADADVLADSLVKGGPAFDEYVANLKEIASQTKEVSAGAGGRVYLTEGMTEEAVAAQKLLDALSAVDSQLGESQDKMRADAEKHRAARAAMTDSARAAEDWATAVGIASDSTNTATERINAMRQALDLLNGGAMSAAEAQRAVDQSARSISEALSETDKNGKNLASTLIDSAGAIDTTTESGDQLYQSFANLRDNADNALVSMVNAADESGEAWTKADAESAVQGYVDSIRSAGEAAGLSKEQIQGLVDQWVGQPEEKAFILSFTGDEEVRKKLATLAQELGLLPSQVAFAVSSDGTVDAARLEVLRLGADVLNLPEGKSLKIDAPSAGARAELEALGFKVQELPDGRIEVTQTGAQTAGNQIAEVANRSYTATIRVTRVEEIQRAYTDPVAGKPLILQGPGSRNGNLFDGGKAQAFANGGFPTGIYAGRPGAIHKFAEPETGWEAYVSGRPGQEPRNRKILEEAAARLGGVAMFANGGLTGARQGGVTAFAKGGLTDDQKRLLSGVSGIRSSWNQAQRRGENRAAGREGNGLSLVDEVFRLAETSGKRSAASLRRTGLSSEKQFLKLEKQSDKAEKAVTRTTTALSKAKDKLADLRSAAASMASSVASAVRRFYDLGTIGAVKTEKVQETRQVGTGRNAYYETREVEKTTKPTASTIKSGMQKSAAAIKKFADTLKKLQKKGYQPGFLAEVAELGVEEGQPVADALLKASTADRNAINSAYKTINSQSNAAGKTVADANYASLIKKAEAQQKTAQRAADQAKKDAKAVQARMGKETDRLIKAMSKALNSGKGLAFADGGMITAFANGGPRVSQIATGGQNILWAEPETGWEAYISGKPSMRARNIDLMEKVNRRMGSPLTSSPAPNITNKGDTMQVNYHAAPSSAPISDEQQLTRLTRRAYAARARMRTRR</sequence>